<gene>
    <name evidence="1" type="ORF">L2A60_00620</name>
</gene>
<sequence>MRLVAVTRILNEDDIVEAFVRHNAVHVGHMIFLDNGSTDRTLAILKALKDEGFPLTVFQTLSARFDEASFNTWLYRLADQMHRADWVIFLDADEFIAAETETSLAEALAGRDDDDQAITVPLIHYFDYAEDDRTEPVVPVRMRWRMRAPTGTYKIFVRGGLGTRVVIDAGNHCGFLDGRMLPAPLDRRIGLAHYSRRSGWQNLHKIVNGWLKILAAGEAAMAQGWAAHYRAPFEQLRDTPGTLVGNPLYFSPGADRSIAEEAPLAYRGGALRYTEPADPALKALELLLRYAEQLARSHGRLIDQSVEARRLADGWNAERRFLF</sequence>
<dbReference type="EMBL" id="JAKGBZ010000001">
    <property type="protein sequence ID" value="MCF3945188.1"/>
    <property type="molecule type" value="Genomic_DNA"/>
</dbReference>
<proteinExistence type="predicted"/>
<dbReference type="SUPFAM" id="SSF53448">
    <property type="entry name" value="Nucleotide-diphospho-sugar transferases"/>
    <property type="match status" value="1"/>
</dbReference>
<reference evidence="1 2" key="1">
    <citation type="submission" date="2022-01" db="EMBL/GenBank/DDBJ databases">
        <authorList>
            <person name="Won M."/>
            <person name="Kim S.-J."/>
            <person name="Kwon S.-W."/>
        </authorList>
    </citation>
    <scope>NUCLEOTIDE SEQUENCE [LARGE SCALE GENOMIC DNA]</scope>
    <source>
        <strain evidence="1 2">KCTC 23505</strain>
    </source>
</reference>
<evidence type="ECO:0000313" key="1">
    <source>
        <dbReference type="EMBL" id="MCF3945188.1"/>
    </source>
</evidence>
<dbReference type="Pfam" id="PF13704">
    <property type="entry name" value="Glyco_tranf_2_4"/>
    <property type="match status" value="1"/>
</dbReference>
<dbReference type="InterPro" id="IPR029044">
    <property type="entry name" value="Nucleotide-diphossugar_trans"/>
</dbReference>
<organism evidence="1 2">
    <name type="scientific">Acidiphilium iwatense</name>
    <dbReference type="NCBI Taxonomy" id="768198"/>
    <lineage>
        <taxon>Bacteria</taxon>
        <taxon>Pseudomonadati</taxon>
        <taxon>Pseudomonadota</taxon>
        <taxon>Alphaproteobacteria</taxon>
        <taxon>Acetobacterales</taxon>
        <taxon>Acidocellaceae</taxon>
        <taxon>Acidiphilium</taxon>
    </lineage>
</organism>
<keyword evidence="2" id="KW-1185">Reference proteome</keyword>
<dbReference type="Gene3D" id="3.90.550.10">
    <property type="entry name" value="Spore Coat Polysaccharide Biosynthesis Protein SpsA, Chain A"/>
    <property type="match status" value="1"/>
</dbReference>
<protein>
    <submittedName>
        <fullName evidence="1">Glycosyltransferase family 2 protein</fullName>
    </submittedName>
</protein>
<evidence type="ECO:0000313" key="2">
    <source>
        <dbReference type="Proteomes" id="UP001521209"/>
    </source>
</evidence>
<comment type="caution">
    <text evidence="1">The sequence shown here is derived from an EMBL/GenBank/DDBJ whole genome shotgun (WGS) entry which is preliminary data.</text>
</comment>
<name>A0ABS9DR08_9PROT</name>
<dbReference type="Proteomes" id="UP001521209">
    <property type="component" value="Unassembled WGS sequence"/>
</dbReference>
<accession>A0ABS9DR08</accession>
<dbReference type="RefSeq" id="WP_235702425.1">
    <property type="nucleotide sequence ID" value="NZ_JAKGBZ010000001.1"/>
</dbReference>